<comment type="caution">
    <text evidence="7">The sequence shown here is derived from an EMBL/GenBank/DDBJ whole genome shotgun (WGS) entry which is preliminary data.</text>
</comment>
<evidence type="ECO:0000259" key="6">
    <source>
        <dbReference type="SMART" id="SM00752"/>
    </source>
</evidence>
<feature type="transmembrane region" description="Helical" evidence="5">
    <location>
        <begin position="244"/>
        <end position="277"/>
    </location>
</feature>
<dbReference type="PANTHER" id="PTHR39535:SF2">
    <property type="entry name" value="HTTM DOMAIN-CONTAINING PROTEIN"/>
    <property type="match status" value="1"/>
</dbReference>
<evidence type="ECO:0000313" key="8">
    <source>
        <dbReference type="Proteomes" id="UP001146453"/>
    </source>
</evidence>
<feature type="transmembrane region" description="Helical" evidence="5">
    <location>
        <begin position="70"/>
        <end position="92"/>
    </location>
</feature>
<dbReference type="SMART" id="SM00752">
    <property type="entry name" value="HTTM"/>
    <property type="match status" value="1"/>
</dbReference>
<dbReference type="EMBL" id="JAKMUR010000028">
    <property type="protein sequence ID" value="MCZ9292781.1"/>
    <property type="molecule type" value="Genomic_DNA"/>
</dbReference>
<feature type="domain" description="HTTM-like" evidence="6">
    <location>
        <begin position="5"/>
        <end position="281"/>
    </location>
</feature>
<keyword evidence="4 5" id="KW-0472">Membrane</keyword>
<reference evidence="7" key="1">
    <citation type="submission" date="2022-02" db="EMBL/GenBank/DDBJ databases">
        <title>Corynebacterium sp. from urogenital microbiome.</title>
        <authorList>
            <person name="Cappelli E.A."/>
            <person name="Ribeiro T.G."/>
            <person name="Peixe L."/>
        </authorList>
    </citation>
    <scope>NUCLEOTIDE SEQUENCE</scope>
    <source>
        <strain evidence="7">C8Ua_144</strain>
    </source>
</reference>
<feature type="transmembrane region" description="Helical" evidence="5">
    <location>
        <begin position="112"/>
        <end position="128"/>
    </location>
</feature>
<name>A0ABT4RB51_9CORY</name>
<dbReference type="Proteomes" id="UP001146453">
    <property type="component" value="Unassembled WGS sequence"/>
</dbReference>
<feature type="transmembrane region" description="Helical" evidence="5">
    <location>
        <begin position="215"/>
        <end position="237"/>
    </location>
</feature>
<dbReference type="InterPro" id="IPR011020">
    <property type="entry name" value="HTTM-like"/>
</dbReference>
<organism evidence="7 8">
    <name type="scientific">Corynebacterium lehmanniae</name>
    <dbReference type="NCBI Taxonomy" id="2913497"/>
    <lineage>
        <taxon>Bacteria</taxon>
        <taxon>Bacillati</taxon>
        <taxon>Actinomycetota</taxon>
        <taxon>Actinomycetes</taxon>
        <taxon>Mycobacteriales</taxon>
        <taxon>Corynebacteriaceae</taxon>
        <taxon>Corynebacterium</taxon>
    </lineage>
</organism>
<keyword evidence="3 5" id="KW-1133">Transmembrane helix</keyword>
<dbReference type="InterPro" id="IPR053934">
    <property type="entry name" value="HTTM_dom"/>
</dbReference>
<evidence type="ECO:0000313" key="7">
    <source>
        <dbReference type="EMBL" id="MCZ9292781.1"/>
    </source>
</evidence>
<proteinExistence type="predicted"/>
<feature type="transmembrane region" description="Helical" evidence="5">
    <location>
        <begin position="149"/>
        <end position="172"/>
    </location>
</feature>
<dbReference type="InterPro" id="IPR023894">
    <property type="entry name" value="Sporulation_SdpB"/>
</dbReference>
<evidence type="ECO:0000256" key="1">
    <source>
        <dbReference type="ARBA" id="ARBA00004127"/>
    </source>
</evidence>
<evidence type="ECO:0000256" key="3">
    <source>
        <dbReference type="ARBA" id="ARBA00022989"/>
    </source>
</evidence>
<dbReference type="NCBIfam" id="TIGR04033">
    <property type="entry name" value="export_SdpB"/>
    <property type="match status" value="1"/>
</dbReference>
<keyword evidence="2 5" id="KW-0812">Transmembrane</keyword>
<dbReference type="PANTHER" id="PTHR39535">
    <property type="entry name" value="SPORULATION-DELAYING PROTEIN SDPB"/>
    <property type="match status" value="1"/>
</dbReference>
<dbReference type="InterPro" id="IPR052964">
    <property type="entry name" value="Sporulation_signal_mat"/>
</dbReference>
<comment type="subcellular location">
    <subcellularLocation>
        <location evidence="1">Endomembrane system</location>
        <topology evidence="1">Multi-pass membrane protein</topology>
    </subcellularLocation>
</comment>
<evidence type="ECO:0000256" key="4">
    <source>
        <dbReference type="ARBA" id="ARBA00023136"/>
    </source>
</evidence>
<evidence type="ECO:0000256" key="5">
    <source>
        <dbReference type="SAM" id="Phobius"/>
    </source>
</evidence>
<keyword evidence="8" id="KW-1185">Reference proteome</keyword>
<dbReference type="Pfam" id="PF05090">
    <property type="entry name" value="HTTM"/>
    <property type="match status" value="1"/>
</dbReference>
<protein>
    <submittedName>
        <fullName evidence="7">HTTM domain-containing protein</fullName>
    </submittedName>
</protein>
<gene>
    <name evidence="7" type="ORF">L8U61_11625</name>
</gene>
<evidence type="ECO:0000256" key="2">
    <source>
        <dbReference type="ARBA" id="ARBA00022692"/>
    </source>
</evidence>
<sequence length="301" mass="32980">MQSLADATFSYAFGVGRSLIALGLLLTVSMDGSSILFAPDDSRFPLGRCGTGGILDQTLFCVFGFEAGRWIAILIFLLVFFGVYPAVTAMPFAYAAWSLQATLAIPEGGDQLASNLAIIMMPIGLLDWRSSQWSRRNVGLDRFMQWCQFGTGVRSTGLIVIRIQMAVVYFFAAVEKLAVDEWLEGTAVYYWASDPNFGAVGIRKQIFSLFTENPAFVVFLTWGTLLLEFMLAFAWLSQGKTRKLLMIGGIIFHMGIALVMGLMSFSIIMSGALILYLGTTGLSTGETKKKPCVSDRPKAEL</sequence>
<accession>A0ABT4RB51</accession>
<dbReference type="RefSeq" id="WP_269952903.1">
    <property type="nucleotide sequence ID" value="NZ_JAKMUR010000028.1"/>
</dbReference>